<evidence type="ECO:0000259" key="1">
    <source>
        <dbReference type="Pfam" id="PF01764"/>
    </source>
</evidence>
<feature type="domain" description="Fungal lipase-type" evidence="1">
    <location>
        <begin position="164"/>
        <end position="288"/>
    </location>
</feature>
<dbReference type="PANTHER" id="PTHR45856">
    <property type="entry name" value="ALPHA/BETA-HYDROLASES SUPERFAMILY PROTEIN"/>
    <property type="match status" value="1"/>
</dbReference>
<sequence>MRGCKAEESLIKNAFFAPALHGGYGNTSCNIQRQFMSERLAKSEKEMERHNQLLDKRIPSYRQAYSDRTAWLMACLSELAYIRFNPIFPNDKVKKQVLNRIDEIVGKGKLGSLVGLIDSLGYDHQAETENLKKELALLRFELIDTFDRKGTQAILVSNGKFIALAFRGTEATSVRDIKADAKAKFTECETGGGIHSGFQEAFEQVSMEIQKKLNEDPVLRELPLFITGHSLGGALATVAAKRLSHQGGIAACYTFGSPRVGDEKWISEIKTPIYRLVNAADSVTMLPPGDVPILVIGWIVGWLPWLGKPIKSYLSSHFGGYLHCGNMRYLKNCRHGRYEDARLLYSVSLPYRLKGFLFGTLPWTKLLSDHSISVYRKKLAIIAFNRNETANGEKP</sequence>
<dbReference type="InterPro" id="IPR051218">
    <property type="entry name" value="Sec_MonoDiacylglyc_Lipase"/>
</dbReference>
<evidence type="ECO:0000313" key="4">
    <source>
        <dbReference type="EMBL" id="VFK09441.1"/>
    </source>
</evidence>
<dbReference type="EMBL" id="CAADFL010000105">
    <property type="protein sequence ID" value="VFK09441.1"/>
    <property type="molecule type" value="Genomic_DNA"/>
</dbReference>
<dbReference type="AlphaFoldDB" id="A0A450S9J7"/>
<gene>
    <name evidence="2" type="ORF">BECKFM1743A_GA0114220_100554</name>
    <name evidence="4" type="ORF">BECKFM1743B_GA0114221_101059</name>
    <name evidence="3" type="ORF">BECKFM1743C_GA0114222_100634</name>
</gene>
<dbReference type="InterPro" id="IPR029058">
    <property type="entry name" value="AB_hydrolase_fold"/>
</dbReference>
<dbReference type="InterPro" id="IPR002921">
    <property type="entry name" value="Fungal_lipase-type"/>
</dbReference>
<dbReference type="EMBL" id="CAADEZ010000055">
    <property type="protein sequence ID" value="VFJ48089.1"/>
    <property type="molecule type" value="Genomic_DNA"/>
</dbReference>
<dbReference type="Gene3D" id="3.40.50.1820">
    <property type="entry name" value="alpha/beta hydrolase"/>
    <property type="match status" value="1"/>
</dbReference>
<dbReference type="EMBL" id="CAADFA010000063">
    <property type="protein sequence ID" value="VFJ48747.1"/>
    <property type="molecule type" value="Genomic_DNA"/>
</dbReference>
<dbReference type="CDD" id="cd00519">
    <property type="entry name" value="Lipase_3"/>
    <property type="match status" value="1"/>
</dbReference>
<reference evidence="3" key="1">
    <citation type="submission" date="2019-02" db="EMBL/GenBank/DDBJ databases">
        <authorList>
            <person name="Gruber-Vodicka R. H."/>
            <person name="Seah K. B. B."/>
        </authorList>
    </citation>
    <scope>NUCLEOTIDE SEQUENCE</scope>
    <source>
        <strain evidence="2">BECK_BZ163</strain>
        <strain evidence="4">BECK_BZ164</strain>
        <strain evidence="3">BECK_BZ165</strain>
    </source>
</reference>
<evidence type="ECO:0000313" key="2">
    <source>
        <dbReference type="EMBL" id="VFJ48089.1"/>
    </source>
</evidence>
<evidence type="ECO:0000313" key="3">
    <source>
        <dbReference type="EMBL" id="VFJ48747.1"/>
    </source>
</evidence>
<proteinExistence type="predicted"/>
<dbReference type="GO" id="GO:0006629">
    <property type="term" value="P:lipid metabolic process"/>
    <property type="evidence" value="ECO:0007669"/>
    <property type="project" value="InterPro"/>
</dbReference>
<protein>
    <submittedName>
        <fullName evidence="3">Lipase (Class 3)</fullName>
    </submittedName>
</protein>
<name>A0A450S9J7_9GAMM</name>
<organism evidence="3">
    <name type="scientific">Candidatus Kentrum sp. FM</name>
    <dbReference type="NCBI Taxonomy" id="2126340"/>
    <lineage>
        <taxon>Bacteria</taxon>
        <taxon>Pseudomonadati</taxon>
        <taxon>Pseudomonadota</taxon>
        <taxon>Gammaproteobacteria</taxon>
        <taxon>Candidatus Kentrum</taxon>
    </lineage>
</organism>
<dbReference type="SUPFAM" id="SSF53474">
    <property type="entry name" value="alpha/beta-Hydrolases"/>
    <property type="match status" value="1"/>
</dbReference>
<accession>A0A450S9J7</accession>
<dbReference type="PANTHER" id="PTHR45856:SF24">
    <property type="entry name" value="FUNGAL LIPASE-LIKE DOMAIN-CONTAINING PROTEIN"/>
    <property type="match status" value="1"/>
</dbReference>
<dbReference type="Pfam" id="PF01764">
    <property type="entry name" value="Lipase_3"/>
    <property type="match status" value="1"/>
</dbReference>